<dbReference type="GO" id="GO:0003676">
    <property type="term" value="F:nucleic acid binding"/>
    <property type="evidence" value="ECO:0007669"/>
    <property type="project" value="InterPro"/>
</dbReference>
<accession>A0A6J4SWR9</accession>
<feature type="domain" description="Tc1-like transposase DDE" evidence="1">
    <location>
        <begin position="2"/>
        <end position="63"/>
    </location>
</feature>
<proteinExistence type="predicted"/>
<gene>
    <name evidence="2" type="ORF">AVDCRST_MAG96-2304</name>
</gene>
<evidence type="ECO:0000259" key="1">
    <source>
        <dbReference type="Pfam" id="PF13358"/>
    </source>
</evidence>
<reference evidence="2" key="1">
    <citation type="submission" date="2020-02" db="EMBL/GenBank/DDBJ databases">
        <authorList>
            <person name="Meier V. D."/>
        </authorList>
    </citation>
    <scope>NUCLEOTIDE SEQUENCE</scope>
    <source>
        <strain evidence="2">AVDCRST_MAG96</strain>
    </source>
</reference>
<dbReference type="InterPro" id="IPR038717">
    <property type="entry name" value="Tc1-like_DDE_dom"/>
</dbReference>
<dbReference type="Gene3D" id="3.30.420.10">
    <property type="entry name" value="Ribonuclease H-like superfamily/Ribonuclease H"/>
    <property type="match status" value="1"/>
</dbReference>
<name>A0A6J4SWR9_9BACT</name>
<dbReference type="EMBL" id="CADCVN010000891">
    <property type="protein sequence ID" value="CAA9507736.1"/>
    <property type="molecule type" value="Genomic_DNA"/>
</dbReference>
<protein>
    <recommendedName>
        <fullName evidence="1">Tc1-like transposase DDE domain-containing protein</fullName>
    </recommendedName>
</protein>
<evidence type="ECO:0000313" key="2">
    <source>
        <dbReference type="EMBL" id="CAA9507736.1"/>
    </source>
</evidence>
<dbReference type="AlphaFoldDB" id="A0A6J4SWR9"/>
<dbReference type="InterPro" id="IPR036397">
    <property type="entry name" value="RNaseH_sf"/>
</dbReference>
<sequence length="102" mass="11735">MTLVWDGAPDHRAQEVAQAASALEISLEPLPAYSPDFMPVEHLWQWLRANVTYHTCYNSKAELIEQVSQFQQQINGCPFNLADRLWVKTHLDPESEKLRVSK</sequence>
<organism evidence="2">
    <name type="scientific">uncultured Segetibacter sp</name>
    <dbReference type="NCBI Taxonomy" id="481133"/>
    <lineage>
        <taxon>Bacteria</taxon>
        <taxon>Pseudomonadati</taxon>
        <taxon>Bacteroidota</taxon>
        <taxon>Chitinophagia</taxon>
        <taxon>Chitinophagales</taxon>
        <taxon>Chitinophagaceae</taxon>
        <taxon>Segetibacter</taxon>
        <taxon>environmental samples</taxon>
    </lineage>
</organism>
<dbReference type="Pfam" id="PF13358">
    <property type="entry name" value="DDE_3"/>
    <property type="match status" value="1"/>
</dbReference>